<reference evidence="3 4" key="1">
    <citation type="submission" date="2019-01" db="EMBL/GenBank/DDBJ databases">
        <authorList>
            <consortium name="Pathogen Informatics"/>
        </authorList>
    </citation>
    <scope>NUCLEOTIDE SEQUENCE [LARGE SCALE GENOMIC DNA]</scope>
    <source>
        <strain evidence="3 4">NCTC10166</strain>
    </source>
</reference>
<keyword evidence="2" id="KW-0812">Transmembrane</keyword>
<dbReference type="RefSeq" id="WP_129719747.1">
    <property type="nucleotide sequence ID" value="NZ_LR214951.1"/>
</dbReference>
<evidence type="ECO:0000313" key="3">
    <source>
        <dbReference type="EMBL" id="VEU59351.1"/>
    </source>
</evidence>
<name>A0A449A509_9BACT</name>
<keyword evidence="2" id="KW-0472">Membrane</keyword>
<dbReference type="EMBL" id="LR214951">
    <property type="protein sequence ID" value="VEU59351.1"/>
    <property type="molecule type" value="Genomic_DNA"/>
</dbReference>
<dbReference type="OrthoDB" id="401257at2"/>
<keyword evidence="2" id="KW-1133">Transmembrane helix</keyword>
<evidence type="ECO:0000313" key="4">
    <source>
        <dbReference type="Proteomes" id="UP000289440"/>
    </source>
</evidence>
<gene>
    <name evidence="3" type="ORF">NCTC10166_00319</name>
</gene>
<evidence type="ECO:0000256" key="2">
    <source>
        <dbReference type="SAM" id="Phobius"/>
    </source>
</evidence>
<proteinExistence type="predicted"/>
<sequence>MEKQEIINKITKIYNYEKNQIENLSLEELKNLLKELEEKQAFINKNPNSFFYIKSLPVPKEVKQIKSTIPGWIIFFVFIFLLLMVFVIFMILAFR</sequence>
<dbReference type="AlphaFoldDB" id="A0A449A509"/>
<organism evidence="3 4">
    <name type="scientific">Mesomycoplasma neurolyticum</name>
    <dbReference type="NCBI Taxonomy" id="2120"/>
    <lineage>
        <taxon>Bacteria</taxon>
        <taxon>Bacillati</taxon>
        <taxon>Mycoplasmatota</taxon>
        <taxon>Mycoplasmoidales</taxon>
        <taxon>Metamycoplasmataceae</taxon>
        <taxon>Mesomycoplasma</taxon>
    </lineage>
</organism>
<feature type="coiled-coil region" evidence="1">
    <location>
        <begin position="19"/>
        <end position="46"/>
    </location>
</feature>
<keyword evidence="4" id="KW-1185">Reference proteome</keyword>
<protein>
    <submittedName>
        <fullName evidence="3">Uncharacterized protein</fullName>
    </submittedName>
</protein>
<accession>A0A449A509</accession>
<dbReference type="KEGG" id="mnu:NCTC10166_00319"/>
<feature type="transmembrane region" description="Helical" evidence="2">
    <location>
        <begin position="72"/>
        <end position="94"/>
    </location>
</feature>
<keyword evidence="1" id="KW-0175">Coiled coil</keyword>
<dbReference type="Proteomes" id="UP000289440">
    <property type="component" value="Chromosome"/>
</dbReference>
<evidence type="ECO:0000256" key="1">
    <source>
        <dbReference type="SAM" id="Coils"/>
    </source>
</evidence>